<proteinExistence type="inferred from homology"/>
<evidence type="ECO:0000256" key="2">
    <source>
        <dbReference type="RuleBase" id="RU000461"/>
    </source>
</evidence>
<accession>A0ABW7PDM6</accession>
<protein>
    <submittedName>
        <fullName evidence="4">Cytochrome P450</fullName>
    </submittedName>
</protein>
<evidence type="ECO:0000256" key="1">
    <source>
        <dbReference type="ARBA" id="ARBA00010617"/>
    </source>
</evidence>
<dbReference type="PROSITE" id="PS00086">
    <property type="entry name" value="CYTOCHROME_P450"/>
    <property type="match status" value="1"/>
</dbReference>
<dbReference type="SUPFAM" id="SSF48264">
    <property type="entry name" value="Cytochrome P450"/>
    <property type="match status" value="2"/>
</dbReference>
<dbReference type="InterPro" id="IPR001128">
    <property type="entry name" value="Cyt_P450"/>
</dbReference>
<dbReference type="PANTHER" id="PTHR46696">
    <property type="entry name" value="P450, PUTATIVE (EUROFUNG)-RELATED"/>
    <property type="match status" value="1"/>
</dbReference>
<reference evidence="4 5" key="1">
    <citation type="submission" date="2024-03" db="EMBL/GenBank/DDBJ databases">
        <title>Whole genome sequencing of Streptomyces racemochromogenes, to identify antimicrobial biosynthetic gene clusters.</title>
        <authorList>
            <person name="Suryawanshi P."/>
            <person name="Krishnaraj P.U."/>
            <person name="Arun Y.P."/>
            <person name="Suryawanshi M.P."/>
            <person name="Rakshit O."/>
        </authorList>
    </citation>
    <scope>NUCLEOTIDE SEQUENCE [LARGE SCALE GENOMIC DNA]</scope>
    <source>
        <strain evidence="4 5">AUDT626</strain>
    </source>
</reference>
<keyword evidence="2" id="KW-0349">Heme</keyword>
<evidence type="ECO:0000313" key="5">
    <source>
        <dbReference type="Proteomes" id="UP001610631"/>
    </source>
</evidence>
<keyword evidence="2" id="KW-0503">Monooxygenase</keyword>
<dbReference type="Proteomes" id="UP001610631">
    <property type="component" value="Unassembled WGS sequence"/>
</dbReference>
<organism evidence="4 5">
    <name type="scientific">Streptomyces racemochromogenes</name>
    <dbReference type="NCBI Taxonomy" id="67353"/>
    <lineage>
        <taxon>Bacteria</taxon>
        <taxon>Bacillati</taxon>
        <taxon>Actinomycetota</taxon>
        <taxon>Actinomycetes</taxon>
        <taxon>Kitasatosporales</taxon>
        <taxon>Streptomycetaceae</taxon>
        <taxon>Streptomyces</taxon>
    </lineage>
</organism>
<keyword evidence="2" id="KW-0560">Oxidoreductase</keyword>
<comment type="similarity">
    <text evidence="1 2">Belongs to the cytochrome P450 family.</text>
</comment>
<dbReference type="RefSeq" id="WP_395510323.1">
    <property type="nucleotide sequence ID" value="NZ_JBBDHD010000033.1"/>
</dbReference>
<sequence>MSAAGTVTPTPVEAVRLADPYPFYARLVAERPFAFDEALGAWVAADAAAVRAVLGAGALRVRPVAEPVPAGIAGTPAGEVFGELVRMTDGAAAARLKGVVAQALARADLGRAGALAARYTREALARGGDVPCEELMFGIPARVVATLSGLTEGADREAAAAIGDFVRCIPATATSADHRAAARAAVRLRELLGPPLTSAPAASAQDTACGPGPAGAAPDASPASGPTVPPGPTGGREAGACGPADGSAPAPLRDSRPGTGGGTPGSGASASDAAPAARPAAGRQGAAGTAAGLRAATGGGAPGVCPGVHRGSVAGAPYAAGRANGLLRELVGAAERAGCTDPGPLLSNAIGFLSQTYDATAGLIGNTLVALARGADAPDTGALVREVVRYDAPVQNTRRFAAEPFTHAGSTVEPGQQVLVVLAAANRDPAVNPDPHALSPGRVNPAVFTFGAGAHRCPGGELATALATAVVGELRRAGWSTTTTPAYRPLANARIPLL</sequence>
<dbReference type="Gene3D" id="1.10.630.10">
    <property type="entry name" value="Cytochrome P450"/>
    <property type="match status" value="1"/>
</dbReference>
<dbReference type="InterPro" id="IPR017972">
    <property type="entry name" value="Cyt_P450_CS"/>
</dbReference>
<dbReference type="Pfam" id="PF00067">
    <property type="entry name" value="p450"/>
    <property type="match status" value="1"/>
</dbReference>
<gene>
    <name evidence="4" type="ORF">WDV06_15480</name>
</gene>
<keyword evidence="2" id="KW-0408">Iron</keyword>
<feature type="region of interest" description="Disordered" evidence="3">
    <location>
        <begin position="197"/>
        <end position="285"/>
    </location>
</feature>
<name>A0ABW7PDM6_9ACTN</name>
<keyword evidence="5" id="KW-1185">Reference proteome</keyword>
<feature type="compositionally biased region" description="Low complexity" evidence="3">
    <location>
        <begin position="266"/>
        <end position="285"/>
    </location>
</feature>
<dbReference type="EMBL" id="JBBDHD010000033">
    <property type="protein sequence ID" value="MFH7596483.1"/>
    <property type="molecule type" value="Genomic_DNA"/>
</dbReference>
<feature type="compositionally biased region" description="Low complexity" evidence="3">
    <location>
        <begin position="210"/>
        <end position="226"/>
    </location>
</feature>
<evidence type="ECO:0000256" key="3">
    <source>
        <dbReference type="SAM" id="MobiDB-lite"/>
    </source>
</evidence>
<dbReference type="PRINTS" id="PR00359">
    <property type="entry name" value="BP450"/>
</dbReference>
<dbReference type="InterPro" id="IPR002397">
    <property type="entry name" value="Cyt_P450_B"/>
</dbReference>
<keyword evidence="2" id="KW-0479">Metal-binding</keyword>
<comment type="caution">
    <text evidence="4">The sequence shown here is derived from an EMBL/GenBank/DDBJ whole genome shotgun (WGS) entry which is preliminary data.</text>
</comment>
<dbReference type="InterPro" id="IPR036396">
    <property type="entry name" value="Cyt_P450_sf"/>
</dbReference>
<dbReference type="PANTHER" id="PTHR46696:SF1">
    <property type="entry name" value="CYTOCHROME P450 YJIB-RELATED"/>
    <property type="match status" value="1"/>
</dbReference>
<evidence type="ECO:0000313" key="4">
    <source>
        <dbReference type="EMBL" id="MFH7596483.1"/>
    </source>
</evidence>